<dbReference type="AlphaFoldDB" id="A0AA45WI90"/>
<accession>A0AA45WI90</accession>
<gene>
    <name evidence="1" type="ORF">SAMN06265361_10147</name>
</gene>
<organism evidence="1 2">
    <name type="scientific">Laceyella tengchongensis</name>
    <dbReference type="NCBI Taxonomy" id="574699"/>
    <lineage>
        <taxon>Bacteria</taxon>
        <taxon>Bacillati</taxon>
        <taxon>Bacillota</taxon>
        <taxon>Bacilli</taxon>
        <taxon>Bacillales</taxon>
        <taxon>Thermoactinomycetaceae</taxon>
        <taxon>Laceyella</taxon>
    </lineage>
</organism>
<evidence type="ECO:0000313" key="2">
    <source>
        <dbReference type="Proteomes" id="UP001157946"/>
    </source>
</evidence>
<proteinExistence type="predicted"/>
<dbReference type="EMBL" id="FXTU01000001">
    <property type="protein sequence ID" value="SMP00271.1"/>
    <property type="molecule type" value="Genomic_DNA"/>
</dbReference>
<evidence type="ECO:0000313" key="1">
    <source>
        <dbReference type="EMBL" id="SMP00271.1"/>
    </source>
</evidence>
<dbReference type="Proteomes" id="UP001157946">
    <property type="component" value="Unassembled WGS sequence"/>
</dbReference>
<name>A0AA45WI90_9BACL</name>
<comment type="caution">
    <text evidence="1">The sequence shown here is derived from an EMBL/GenBank/DDBJ whole genome shotgun (WGS) entry which is preliminary data.</text>
</comment>
<sequence length="60" mass="6649">MLLLVGHWPGVSARRVIDLQKDDYVYVTAYNDSGATLNIKASGLYSPVFWCMKLGESKGL</sequence>
<reference evidence="1" key="1">
    <citation type="submission" date="2017-05" db="EMBL/GenBank/DDBJ databases">
        <authorList>
            <person name="Varghese N."/>
            <person name="Submissions S."/>
        </authorList>
    </citation>
    <scope>NUCLEOTIDE SEQUENCE</scope>
    <source>
        <strain evidence="1">DSM 45262</strain>
    </source>
</reference>
<keyword evidence="2" id="KW-1185">Reference proteome</keyword>
<protein>
    <submittedName>
        <fullName evidence="1">Uncharacterized protein</fullName>
    </submittedName>
</protein>